<name>A0AA35YTL3_LACSI</name>
<sequence>MFFNVNGISFMSRDVRQVLNEIPRKLCLKLHPFGAPPFSSPSENDNSFHATMSCSLPYHAQSLFNANQIRAHNKFSTKCLNRLCSQLLPVISPLVTYTIEKGLVFNLFGGGYGNSKTRSSPQKPVEAFLYLSTVKPLFFVNVWVCLGYLFKGQKDFWEKFQKTRFQGIVLKRSMFMYVFVTIIFREEEEKWKKENLSTLSS</sequence>
<reference evidence="1" key="1">
    <citation type="submission" date="2023-04" db="EMBL/GenBank/DDBJ databases">
        <authorList>
            <person name="Vijverberg K."/>
            <person name="Xiong W."/>
            <person name="Schranz E."/>
        </authorList>
    </citation>
    <scope>NUCLEOTIDE SEQUENCE</scope>
</reference>
<evidence type="ECO:0000313" key="1">
    <source>
        <dbReference type="EMBL" id="CAI9280010.1"/>
    </source>
</evidence>
<proteinExistence type="predicted"/>
<evidence type="ECO:0000313" key="2">
    <source>
        <dbReference type="Proteomes" id="UP001177003"/>
    </source>
</evidence>
<dbReference type="Proteomes" id="UP001177003">
    <property type="component" value="Chromosome 4"/>
</dbReference>
<gene>
    <name evidence="1" type="ORF">LSALG_LOCUS19775</name>
</gene>
<organism evidence="1 2">
    <name type="scientific">Lactuca saligna</name>
    <name type="common">Willowleaf lettuce</name>
    <dbReference type="NCBI Taxonomy" id="75948"/>
    <lineage>
        <taxon>Eukaryota</taxon>
        <taxon>Viridiplantae</taxon>
        <taxon>Streptophyta</taxon>
        <taxon>Embryophyta</taxon>
        <taxon>Tracheophyta</taxon>
        <taxon>Spermatophyta</taxon>
        <taxon>Magnoliopsida</taxon>
        <taxon>eudicotyledons</taxon>
        <taxon>Gunneridae</taxon>
        <taxon>Pentapetalae</taxon>
        <taxon>asterids</taxon>
        <taxon>campanulids</taxon>
        <taxon>Asterales</taxon>
        <taxon>Asteraceae</taxon>
        <taxon>Cichorioideae</taxon>
        <taxon>Cichorieae</taxon>
        <taxon>Lactucinae</taxon>
        <taxon>Lactuca</taxon>
    </lineage>
</organism>
<dbReference type="AlphaFoldDB" id="A0AA35YTL3"/>
<protein>
    <submittedName>
        <fullName evidence="1">Uncharacterized protein</fullName>
    </submittedName>
</protein>
<dbReference type="EMBL" id="OX465080">
    <property type="protein sequence ID" value="CAI9280010.1"/>
    <property type="molecule type" value="Genomic_DNA"/>
</dbReference>
<keyword evidence="2" id="KW-1185">Reference proteome</keyword>
<accession>A0AA35YTL3</accession>